<dbReference type="GO" id="GO:0031625">
    <property type="term" value="F:ubiquitin protein ligase binding"/>
    <property type="evidence" value="ECO:0007669"/>
    <property type="project" value="InterPro"/>
</dbReference>
<comment type="similarity">
    <text evidence="1">Belongs to the cullin family.</text>
</comment>
<evidence type="ECO:0000256" key="1">
    <source>
        <dbReference type="PROSITE-ProRule" id="PRU00330"/>
    </source>
</evidence>
<dbReference type="SMART" id="SM00182">
    <property type="entry name" value="CULLIN"/>
    <property type="match status" value="1"/>
</dbReference>
<feature type="domain" description="Cullin family profile" evidence="2">
    <location>
        <begin position="44"/>
        <end position="85"/>
    </location>
</feature>
<dbReference type="Proteomes" id="UP000729402">
    <property type="component" value="Unassembled WGS sequence"/>
</dbReference>
<organism evidence="3 4">
    <name type="scientific">Zizania palustris</name>
    <name type="common">Northern wild rice</name>
    <dbReference type="NCBI Taxonomy" id="103762"/>
    <lineage>
        <taxon>Eukaryota</taxon>
        <taxon>Viridiplantae</taxon>
        <taxon>Streptophyta</taxon>
        <taxon>Embryophyta</taxon>
        <taxon>Tracheophyta</taxon>
        <taxon>Spermatophyta</taxon>
        <taxon>Magnoliopsida</taxon>
        <taxon>Liliopsida</taxon>
        <taxon>Poales</taxon>
        <taxon>Poaceae</taxon>
        <taxon>BOP clade</taxon>
        <taxon>Oryzoideae</taxon>
        <taxon>Oryzeae</taxon>
        <taxon>Zizaniinae</taxon>
        <taxon>Zizania</taxon>
    </lineage>
</organism>
<dbReference type="PANTHER" id="PTHR11932">
    <property type="entry name" value="CULLIN"/>
    <property type="match status" value="1"/>
</dbReference>
<evidence type="ECO:0000313" key="4">
    <source>
        <dbReference type="Proteomes" id="UP000729402"/>
    </source>
</evidence>
<proteinExistence type="inferred from homology"/>
<dbReference type="GO" id="GO:0006511">
    <property type="term" value="P:ubiquitin-dependent protein catabolic process"/>
    <property type="evidence" value="ECO:0007669"/>
    <property type="project" value="InterPro"/>
</dbReference>
<sequence>MIQVVRLLAYISDTDLFAEFYRKKYARRFLFDKSANDEHERRFWPSYKTFDINLPAEMVRCVEVFKEFYQTITKHRKLTWIYSLGTCVEFSRAARFQRSDAMMMFGPTLEDMQALVDLQQVVANLRAHLGLAPVASMLSGFPHGATARSFHDSTNGDVVDLVQQ</sequence>
<dbReference type="InterPro" id="IPR045093">
    <property type="entry name" value="Cullin"/>
</dbReference>
<dbReference type="AlphaFoldDB" id="A0A8J5SXU5"/>
<evidence type="ECO:0000259" key="2">
    <source>
        <dbReference type="PROSITE" id="PS50069"/>
    </source>
</evidence>
<evidence type="ECO:0000313" key="3">
    <source>
        <dbReference type="EMBL" id="KAG8069085.1"/>
    </source>
</evidence>
<dbReference type="OrthoDB" id="27073at2759"/>
<reference evidence="3" key="1">
    <citation type="journal article" date="2021" name="bioRxiv">
        <title>Whole Genome Assembly and Annotation of Northern Wild Rice, Zizania palustris L., Supports a Whole Genome Duplication in the Zizania Genus.</title>
        <authorList>
            <person name="Haas M."/>
            <person name="Kono T."/>
            <person name="Macchietto M."/>
            <person name="Millas R."/>
            <person name="McGilp L."/>
            <person name="Shao M."/>
            <person name="Duquette J."/>
            <person name="Hirsch C.N."/>
            <person name="Kimball J."/>
        </authorList>
    </citation>
    <scope>NUCLEOTIDE SEQUENCE</scope>
    <source>
        <tissue evidence="3">Fresh leaf tissue</tissue>
    </source>
</reference>
<feature type="domain" description="Cullin family profile" evidence="2">
    <location>
        <begin position="1"/>
        <end position="43"/>
    </location>
</feature>
<comment type="caution">
    <text evidence="3">The sequence shown here is derived from an EMBL/GenBank/DDBJ whole genome shotgun (WGS) entry which is preliminary data.</text>
</comment>
<name>A0A8J5SXU5_ZIZPA</name>
<accession>A0A8J5SXU5</accession>
<dbReference type="Pfam" id="PF26557">
    <property type="entry name" value="Cullin_AB"/>
    <property type="match status" value="1"/>
</dbReference>
<keyword evidence="4" id="KW-1185">Reference proteome</keyword>
<dbReference type="InterPro" id="IPR059120">
    <property type="entry name" value="Cullin-like_AB"/>
</dbReference>
<dbReference type="InterPro" id="IPR016158">
    <property type="entry name" value="Cullin_homology"/>
</dbReference>
<dbReference type="EMBL" id="JAAALK010000284">
    <property type="protein sequence ID" value="KAG8069085.1"/>
    <property type="molecule type" value="Genomic_DNA"/>
</dbReference>
<reference evidence="3" key="2">
    <citation type="submission" date="2021-02" db="EMBL/GenBank/DDBJ databases">
        <authorList>
            <person name="Kimball J.A."/>
            <person name="Haas M.W."/>
            <person name="Macchietto M."/>
            <person name="Kono T."/>
            <person name="Duquette J."/>
            <person name="Shao M."/>
        </authorList>
    </citation>
    <scope>NUCLEOTIDE SEQUENCE</scope>
    <source>
        <tissue evidence="3">Fresh leaf tissue</tissue>
    </source>
</reference>
<dbReference type="PROSITE" id="PS50069">
    <property type="entry name" value="CULLIN_2"/>
    <property type="match status" value="2"/>
</dbReference>
<gene>
    <name evidence="3" type="ORF">GUJ93_ZPchr0005g15665</name>
</gene>
<protein>
    <recommendedName>
        <fullName evidence="2">Cullin family profile domain-containing protein</fullName>
    </recommendedName>
</protein>